<organism evidence="4 5">
    <name type="scientific">Roseateles subflavus</name>
    <dbReference type="NCBI Taxonomy" id="3053353"/>
    <lineage>
        <taxon>Bacteria</taxon>
        <taxon>Pseudomonadati</taxon>
        <taxon>Pseudomonadota</taxon>
        <taxon>Betaproteobacteria</taxon>
        <taxon>Burkholderiales</taxon>
        <taxon>Sphaerotilaceae</taxon>
        <taxon>Roseateles</taxon>
    </lineage>
</organism>
<dbReference type="SUPFAM" id="SSF53822">
    <property type="entry name" value="Periplasmic binding protein-like I"/>
    <property type="match status" value="1"/>
</dbReference>
<dbReference type="Gene3D" id="3.40.50.2300">
    <property type="match status" value="2"/>
</dbReference>
<comment type="similarity">
    <text evidence="1">Belongs to the leucine-binding protein family.</text>
</comment>
<keyword evidence="5" id="KW-1185">Reference proteome</keyword>
<proteinExistence type="inferred from homology"/>
<dbReference type="Pfam" id="PF13458">
    <property type="entry name" value="Peripla_BP_6"/>
    <property type="match status" value="1"/>
</dbReference>
<evidence type="ECO:0000256" key="2">
    <source>
        <dbReference type="ARBA" id="ARBA00022729"/>
    </source>
</evidence>
<keyword evidence="2" id="KW-0732">Signal</keyword>
<dbReference type="RefSeq" id="WP_285981407.1">
    <property type="nucleotide sequence ID" value="NZ_JASVDS010000001.1"/>
</dbReference>
<name>A0ABT7LFR1_9BURK</name>
<gene>
    <name evidence="4" type="ORF">QRD43_05200</name>
</gene>
<dbReference type="InterPro" id="IPR028082">
    <property type="entry name" value="Peripla_BP_I"/>
</dbReference>
<dbReference type="EMBL" id="JASVDS010000001">
    <property type="protein sequence ID" value="MDL5031299.1"/>
    <property type="molecule type" value="Genomic_DNA"/>
</dbReference>
<reference evidence="4 5" key="1">
    <citation type="submission" date="2023-06" db="EMBL/GenBank/DDBJ databases">
        <title>Pelomonas sp. APW6 16S ribosomal RNA gene genome sequencing and assembly.</title>
        <authorList>
            <person name="Woo H."/>
        </authorList>
    </citation>
    <scope>NUCLEOTIDE SEQUENCE [LARGE SCALE GENOMIC DNA]</scope>
    <source>
        <strain evidence="4 5">APW6</strain>
    </source>
</reference>
<protein>
    <submittedName>
        <fullName evidence="4">ABC transporter substrate-binding protein</fullName>
    </submittedName>
</protein>
<dbReference type="InterPro" id="IPR028081">
    <property type="entry name" value="Leu-bd"/>
</dbReference>
<feature type="domain" description="Leucine-binding protein" evidence="3">
    <location>
        <begin position="40"/>
        <end position="371"/>
    </location>
</feature>
<comment type="caution">
    <text evidence="4">The sequence shown here is derived from an EMBL/GenBank/DDBJ whole genome shotgun (WGS) entry which is preliminary data.</text>
</comment>
<accession>A0ABT7LFR1</accession>
<dbReference type="PANTHER" id="PTHR47235:SF1">
    <property type="entry name" value="BLR6548 PROTEIN"/>
    <property type="match status" value="1"/>
</dbReference>
<dbReference type="PANTHER" id="PTHR47235">
    <property type="entry name" value="BLR6548 PROTEIN"/>
    <property type="match status" value="1"/>
</dbReference>
<sequence length="377" mass="41315">MPDAFVPSRRHLVGLLTLLGVGFLRARAVAATPPGPENEWRIGSSAALTGPAAQLGLRYHAGIRAQLALVNQQGGIQGRKVVLDLRDDGYEPERAEVNTRQLVEDERVLLLFGYVGTPTSRAALPYLKRHGISFMGAYTGAGMLYEPSLGRIFSIRASYLDESLALADAMKRDGVKRFNVLLQADLFGRAGLEAMRDAAQGRQLTLQASATVRRNSTDVGEALDALITRAPADAIFMISTYETCAAFIRQARKRGYTGRFYLLSFAGLEPLQQALQGDMRQVRIAQVVPDPRDPILPVTAAYQKAMLAQGDRQFDSISFEGYIAARVLCEGLLRAQRSHGRDGVQQALERVGELDLGGFRVRYNENSHRGSSLVLIR</sequence>
<evidence type="ECO:0000313" key="5">
    <source>
        <dbReference type="Proteomes" id="UP001238603"/>
    </source>
</evidence>
<evidence type="ECO:0000256" key="1">
    <source>
        <dbReference type="ARBA" id="ARBA00010062"/>
    </source>
</evidence>
<evidence type="ECO:0000313" key="4">
    <source>
        <dbReference type="EMBL" id="MDL5031299.1"/>
    </source>
</evidence>
<dbReference type="Proteomes" id="UP001238603">
    <property type="component" value="Unassembled WGS sequence"/>
</dbReference>
<dbReference type="CDD" id="cd19978">
    <property type="entry name" value="PBP1_ABC_ligand_binding-like"/>
    <property type="match status" value="1"/>
</dbReference>
<evidence type="ECO:0000259" key="3">
    <source>
        <dbReference type="Pfam" id="PF13458"/>
    </source>
</evidence>